<dbReference type="Gene3D" id="3.90.1150.10">
    <property type="entry name" value="Aspartate Aminotransferase, domain 1"/>
    <property type="match status" value="1"/>
</dbReference>
<comment type="function">
    <text evidence="9">Catalyzes the decomposition of L-selenocysteine to L-alanine and elemental selenium.</text>
</comment>
<dbReference type="OrthoDB" id="10250117at2759"/>
<evidence type="ECO:0000256" key="7">
    <source>
        <dbReference type="ARBA" id="ARBA00022898"/>
    </source>
</evidence>
<dbReference type="GO" id="GO:0005829">
    <property type="term" value="C:cytosol"/>
    <property type="evidence" value="ECO:0007669"/>
    <property type="project" value="UniProtKB-SubCell"/>
</dbReference>
<comment type="cofactor">
    <cofactor evidence="1">
        <name>pyridoxal 5'-phosphate</name>
        <dbReference type="ChEBI" id="CHEBI:597326"/>
    </cofactor>
</comment>
<evidence type="ECO:0000259" key="12">
    <source>
        <dbReference type="Pfam" id="PF00266"/>
    </source>
</evidence>
<evidence type="ECO:0000256" key="2">
    <source>
        <dbReference type="ARBA" id="ARBA00004514"/>
    </source>
</evidence>
<dbReference type="PIRSF" id="PIRSF005572">
    <property type="entry name" value="NifS"/>
    <property type="match status" value="1"/>
</dbReference>
<keyword evidence="14" id="KW-1185">Reference proteome</keyword>
<dbReference type="InterPro" id="IPR015421">
    <property type="entry name" value="PyrdxlP-dep_Trfase_major"/>
</dbReference>
<protein>
    <recommendedName>
        <fullName evidence="11">Selenocysteine lyase</fullName>
        <ecNumber evidence="10">4.4.1.16</ecNumber>
    </recommendedName>
</protein>
<dbReference type="InterPro" id="IPR000192">
    <property type="entry name" value="Aminotrans_V_dom"/>
</dbReference>
<evidence type="ECO:0000256" key="6">
    <source>
        <dbReference type="ARBA" id="ARBA00022679"/>
    </source>
</evidence>
<dbReference type="Proteomes" id="UP000218231">
    <property type="component" value="Unassembled WGS sequence"/>
</dbReference>
<dbReference type="EMBL" id="LIAE01007262">
    <property type="protein sequence ID" value="PAV80495.1"/>
    <property type="molecule type" value="Genomic_DNA"/>
</dbReference>
<dbReference type="SUPFAM" id="SSF53383">
    <property type="entry name" value="PLP-dependent transferases"/>
    <property type="match status" value="1"/>
</dbReference>
<evidence type="ECO:0000256" key="5">
    <source>
        <dbReference type="ARBA" id="ARBA00022490"/>
    </source>
</evidence>
<reference evidence="13 14" key="1">
    <citation type="journal article" date="2017" name="Curr. Biol.">
        <title>Genome architecture and evolution of a unichromosomal asexual nematode.</title>
        <authorList>
            <person name="Fradin H."/>
            <person name="Zegar C."/>
            <person name="Gutwein M."/>
            <person name="Lucas J."/>
            <person name="Kovtun M."/>
            <person name="Corcoran D."/>
            <person name="Baugh L.R."/>
            <person name="Kiontke K."/>
            <person name="Gunsalus K."/>
            <person name="Fitch D.H."/>
            <person name="Piano F."/>
        </authorList>
    </citation>
    <scope>NUCLEOTIDE SEQUENCE [LARGE SCALE GENOMIC DNA]</scope>
    <source>
        <strain evidence="13">PF1309</strain>
    </source>
</reference>
<sequence>MSWYIQEQEPVYVDNNATTQIDDRVQQKIVDAMKNLWANPSSAYEIAQKSKDAVDEARKNVGEMLHVPKDGVTFSSGGTEANALIIHVAMKNAPKGVLPHIVTTSLEHPSIVEPLKYELEQNNIELTVISPDPKTGKIDSKSISDAVKSNTVLVTVQLVNNETGLVQPLTDISRTVRETAKRQDVHLAIHSDVAQAIGRLDVNLHTLDVDAVTIVGHKFYGPRIGALVIRQGFPLKFIPMFRGGNQENGRRAGTENTPMIVGLGEASRLVVENLKEDVRKLQEVRDYFEEKLKEELKDTVNINFADRQRLPNFSSVAVKSFDGTAKELLEKCKSFISSYCAACHSTLDENPSSALTECGLSIELSKKCIRFSFGRRNTKEDVDRIIKELKAMTFFSKFGSSLLNQINLGPTAGF</sequence>
<keyword evidence="6" id="KW-0808">Transferase</keyword>
<dbReference type="GO" id="GO:0016740">
    <property type="term" value="F:transferase activity"/>
    <property type="evidence" value="ECO:0007669"/>
    <property type="project" value="UniProtKB-KW"/>
</dbReference>
<proteinExistence type="inferred from homology"/>
<dbReference type="PANTHER" id="PTHR11601:SF62">
    <property type="entry name" value="SELENOCYSTEINE LYASE"/>
    <property type="match status" value="1"/>
</dbReference>
<dbReference type="PANTHER" id="PTHR11601">
    <property type="entry name" value="CYSTEINE DESULFURYLASE FAMILY MEMBER"/>
    <property type="match status" value="1"/>
</dbReference>
<dbReference type="Pfam" id="PF00266">
    <property type="entry name" value="Aminotran_5"/>
    <property type="match status" value="1"/>
</dbReference>
<dbReference type="InterPro" id="IPR016454">
    <property type="entry name" value="Cysteine_dSase"/>
</dbReference>
<evidence type="ECO:0000256" key="9">
    <source>
        <dbReference type="ARBA" id="ARBA00037407"/>
    </source>
</evidence>
<comment type="subunit">
    <text evidence="4">Homodimer.</text>
</comment>
<evidence type="ECO:0000256" key="8">
    <source>
        <dbReference type="ARBA" id="ARBA00023239"/>
    </source>
</evidence>
<keyword evidence="8" id="KW-0456">Lyase</keyword>
<gene>
    <name evidence="13" type="ORF">WR25_14988</name>
</gene>
<evidence type="ECO:0000313" key="14">
    <source>
        <dbReference type="Proteomes" id="UP000218231"/>
    </source>
</evidence>
<evidence type="ECO:0000256" key="3">
    <source>
        <dbReference type="ARBA" id="ARBA00009236"/>
    </source>
</evidence>
<comment type="similarity">
    <text evidence="3">Belongs to the class-V pyridoxal-phosphate-dependent aminotransferase family.</text>
</comment>
<comment type="subcellular location">
    <subcellularLocation>
        <location evidence="2">Cytoplasm</location>
        <location evidence="2">Cytosol</location>
    </subcellularLocation>
</comment>
<evidence type="ECO:0000256" key="11">
    <source>
        <dbReference type="ARBA" id="ARBA00040554"/>
    </source>
</evidence>
<evidence type="ECO:0000256" key="1">
    <source>
        <dbReference type="ARBA" id="ARBA00001933"/>
    </source>
</evidence>
<keyword evidence="5" id="KW-0963">Cytoplasm</keyword>
<dbReference type="GO" id="GO:0009000">
    <property type="term" value="F:selenocysteine lyase activity"/>
    <property type="evidence" value="ECO:0007669"/>
    <property type="project" value="UniProtKB-EC"/>
</dbReference>
<dbReference type="EC" id="4.4.1.16" evidence="10"/>
<name>A0A2A2L2Y3_9BILA</name>
<dbReference type="Gene3D" id="3.40.640.10">
    <property type="entry name" value="Type I PLP-dependent aspartate aminotransferase-like (Major domain)"/>
    <property type="match status" value="1"/>
</dbReference>
<dbReference type="Gene3D" id="1.10.260.50">
    <property type="match status" value="1"/>
</dbReference>
<evidence type="ECO:0000256" key="4">
    <source>
        <dbReference type="ARBA" id="ARBA00011738"/>
    </source>
</evidence>
<dbReference type="AlphaFoldDB" id="A0A2A2L2Y3"/>
<evidence type="ECO:0000256" key="10">
    <source>
        <dbReference type="ARBA" id="ARBA00039054"/>
    </source>
</evidence>
<evidence type="ECO:0000313" key="13">
    <source>
        <dbReference type="EMBL" id="PAV80495.1"/>
    </source>
</evidence>
<comment type="caution">
    <text evidence="13">The sequence shown here is derived from an EMBL/GenBank/DDBJ whole genome shotgun (WGS) entry which is preliminary data.</text>
</comment>
<keyword evidence="7" id="KW-0663">Pyridoxal phosphate</keyword>
<accession>A0A2A2L2Y3</accession>
<organism evidence="13 14">
    <name type="scientific">Diploscapter pachys</name>
    <dbReference type="NCBI Taxonomy" id="2018661"/>
    <lineage>
        <taxon>Eukaryota</taxon>
        <taxon>Metazoa</taxon>
        <taxon>Ecdysozoa</taxon>
        <taxon>Nematoda</taxon>
        <taxon>Chromadorea</taxon>
        <taxon>Rhabditida</taxon>
        <taxon>Rhabditina</taxon>
        <taxon>Rhabditomorpha</taxon>
        <taxon>Rhabditoidea</taxon>
        <taxon>Rhabditidae</taxon>
        <taxon>Diploscapter</taxon>
    </lineage>
</organism>
<feature type="domain" description="Aminotransferase class V" evidence="12">
    <location>
        <begin position="11"/>
        <end position="384"/>
    </location>
</feature>
<dbReference type="STRING" id="2018661.A0A2A2L2Y3"/>
<dbReference type="InterPro" id="IPR015422">
    <property type="entry name" value="PyrdxlP-dep_Trfase_small"/>
</dbReference>
<dbReference type="InterPro" id="IPR015424">
    <property type="entry name" value="PyrdxlP-dep_Trfase"/>
</dbReference>